<keyword evidence="1" id="KW-0808">Transferase</keyword>
<comment type="caution">
    <text evidence="1">The sequence shown here is derived from an EMBL/GenBank/DDBJ whole genome shotgun (WGS) entry which is preliminary data.</text>
</comment>
<dbReference type="InterPro" id="IPR023642">
    <property type="entry name" value="DNA_primase_lsu_PriL"/>
</dbReference>
<evidence type="ECO:0000313" key="1">
    <source>
        <dbReference type="EMBL" id="EQD47271.1"/>
    </source>
</evidence>
<reference evidence="1" key="2">
    <citation type="journal article" date="2014" name="ISME J.">
        <title>Microbial stratification in low pH oxic and suboxic macroscopic growths along an acid mine drainage.</title>
        <authorList>
            <person name="Mendez-Garcia C."/>
            <person name="Mesa V."/>
            <person name="Sprenger R.R."/>
            <person name="Richter M."/>
            <person name="Diez M.S."/>
            <person name="Solano J."/>
            <person name="Bargiela R."/>
            <person name="Golyshina O.V."/>
            <person name="Manteca A."/>
            <person name="Ramos J.L."/>
            <person name="Gallego J.R."/>
            <person name="Llorente I."/>
            <person name="Martins Dos Santos V.A."/>
            <person name="Jensen O.N."/>
            <person name="Pelaez A.I."/>
            <person name="Sanchez J."/>
            <person name="Ferrer M."/>
        </authorList>
    </citation>
    <scope>NUCLEOTIDE SEQUENCE</scope>
</reference>
<accession>T0ZGD3</accession>
<gene>
    <name evidence="1" type="ORF">B1B_12405</name>
</gene>
<dbReference type="EC" id="2.7.7.-" evidence="1"/>
<proteinExistence type="predicted"/>
<protein>
    <submittedName>
        <fullName evidence="1">DNA primase, large subunit</fullName>
        <ecNumber evidence="1">2.7.7.-</ecNumber>
    </submittedName>
</protein>
<reference evidence="1" key="1">
    <citation type="submission" date="2013-08" db="EMBL/GenBank/DDBJ databases">
        <authorList>
            <person name="Mendez C."/>
            <person name="Richter M."/>
            <person name="Ferrer M."/>
            <person name="Sanchez J."/>
        </authorList>
    </citation>
    <scope>NUCLEOTIDE SEQUENCE</scope>
</reference>
<dbReference type="SUPFAM" id="SSF140914">
    <property type="entry name" value="PriB N-terminal domain-like"/>
    <property type="match status" value="1"/>
</dbReference>
<dbReference type="EMBL" id="AUZY01008117">
    <property type="protein sequence ID" value="EQD47271.1"/>
    <property type="molecule type" value="Genomic_DNA"/>
</dbReference>
<sequence length="256" mass="27719">MGVPGPVPVARRALYARYPFLPGAQSALGGLSPTSIELAGGPVHEIARALGRERVLWALRPSAAETPGRGIGQADDGARILSFQYAALLVSLLPGTAPARRWARVEASALEATLTDPSTSPEEVAWLAEGLGEEVAPERGPRGEERWPMPLARYLTWAPPVKERAFRLVHQPLRHGSISLPRERFARLLGERLLETLEDRLPLALEPGLKETLLSLEAPFLREALARLPAREGPRSGPVDPGRFPPCMSVLKEGLA</sequence>
<dbReference type="AlphaFoldDB" id="T0ZGD3"/>
<dbReference type="GO" id="GO:0003899">
    <property type="term" value="F:DNA-directed RNA polymerase activity"/>
    <property type="evidence" value="ECO:0007669"/>
    <property type="project" value="InterPro"/>
</dbReference>
<keyword evidence="1" id="KW-0548">Nucleotidyltransferase</keyword>
<name>T0ZGD3_9ZZZZ</name>
<dbReference type="CDD" id="cd06560">
    <property type="entry name" value="PriL"/>
    <property type="match status" value="1"/>
</dbReference>
<organism evidence="1">
    <name type="scientific">mine drainage metagenome</name>
    <dbReference type="NCBI Taxonomy" id="410659"/>
    <lineage>
        <taxon>unclassified sequences</taxon>
        <taxon>metagenomes</taxon>
        <taxon>ecological metagenomes</taxon>
    </lineage>
</organism>
<feature type="non-terminal residue" evidence="1">
    <location>
        <position position="256"/>
    </location>
</feature>